<dbReference type="InterPro" id="IPR013154">
    <property type="entry name" value="ADH-like_N"/>
</dbReference>
<dbReference type="SUPFAM" id="SSF50129">
    <property type="entry name" value="GroES-like"/>
    <property type="match status" value="1"/>
</dbReference>
<accession>A0A9X3MUK4</accession>
<dbReference type="AlphaFoldDB" id="A0A9X3MUK4"/>
<proteinExistence type="predicted"/>
<gene>
    <name evidence="4" type="ORF">OM076_14850</name>
</gene>
<dbReference type="Pfam" id="PF08240">
    <property type="entry name" value="ADH_N"/>
    <property type="match status" value="1"/>
</dbReference>
<evidence type="ECO:0000259" key="2">
    <source>
        <dbReference type="Pfam" id="PF00107"/>
    </source>
</evidence>
<dbReference type="InterPro" id="IPR050129">
    <property type="entry name" value="Zn_alcohol_dh"/>
</dbReference>
<dbReference type="Gene3D" id="3.40.50.720">
    <property type="entry name" value="NAD(P)-binding Rossmann-like Domain"/>
    <property type="match status" value="1"/>
</dbReference>
<comment type="caution">
    <text evidence="4">The sequence shown here is derived from an EMBL/GenBank/DDBJ whole genome shotgun (WGS) entry which is preliminary data.</text>
</comment>
<keyword evidence="1" id="KW-0560">Oxidoreductase</keyword>
<dbReference type="PANTHER" id="PTHR43401:SF2">
    <property type="entry name" value="L-THREONINE 3-DEHYDROGENASE"/>
    <property type="match status" value="1"/>
</dbReference>
<evidence type="ECO:0000313" key="5">
    <source>
        <dbReference type="Proteomes" id="UP001149140"/>
    </source>
</evidence>
<feature type="domain" description="Alcohol dehydrogenase-like N-terminal" evidence="3">
    <location>
        <begin position="23"/>
        <end position="125"/>
    </location>
</feature>
<evidence type="ECO:0000259" key="3">
    <source>
        <dbReference type="Pfam" id="PF08240"/>
    </source>
</evidence>
<keyword evidence="5" id="KW-1185">Reference proteome</keyword>
<dbReference type="GO" id="GO:0016491">
    <property type="term" value="F:oxidoreductase activity"/>
    <property type="evidence" value="ECO:0007669"/>
    <property type="project" value="UniProtKB-KW"/>
</dbReference>
<organism evidence="4 5">
    <name type="scientific">Solirubrobacter ginsenosidimutans</name>
    <dbReference type="NCBI Taxonomy" id="490573"/>
    <lineage>
        <taxon>Bacteria</taxon>
        <taxon>Bacillati</taxon>
        <taxon>Actinomycetota</taxon>
        <taxon>Thermoleophilia</taxon>
        <taxon>Solirubrobacterales</taxon>
        <taxon>Solirubrobacteraceae</taxon>
        <taxon>Solirubrobacter</taxon>
    </lineage>
</organism>
<name>A0A9X3MUK4_9ACTN</name>
<dbReference type="Proteomes" id="UP001149140">
    <property type="component" value="Unassembled WGS sequence"/>
</dbReference>
<evidence type="ECO:0000256" key="1">
    <source>
        <dbReference type="ARBA" id="ARBA00023002"/>
    </source>
</evidence>
<dbReference type="PANTHER" id="PTHR43401">
    <property type="entry name" value="L-THREONINE 3-DEHYDROGENASE"/>
    <property type="match status" value="1"/>
</dbReference>
<dbReference type="Pfam" id="PF00107">
    <property type="entry name" value="ADH_zinc_N"/>
    <property type="match status" value="1"/>
</dbReference>
<sequence>MRAAVYLAGGEVRIEERPVPRPGPGEVLVAMRACGICGSDLMEWYVAQKAPAVLGHEPAGVVVEAGAELDAPLPAPGTRVFVHHHVPCGECEYCARGHETLCAQFKATRIEPGGFSELILVPALNAALDLLALPDAVSDEAATVIEPLACCVRALDRARVDATTRLLVIGGGQMGLLLAQAALARGAEVTVAEPLPARRALAASLGARAVTPEEVAAAPPVAAAAPPTVVILATGAPAAWDLALSAADKGAVIQCFAPAKPGQQAAFDINALFFKELEFQASYSAGPRDTRAALALLASGAVRAEPLITHRFALEDTAAALAMARSREGIKVIVTAS</sequence>
<protein>
    <submittedName>
        <fullName evidence="4">Alcohol dehydrogenase catalytic domain-containing protein</fullName>
    </submittedName>
</protein>
<evidence type="ECO:0000313" key="4">
    <source>
        <dbReference type="EMBL" id="MDA0161553.1"/>
    </source>
</evidence>
<dbReference type="EMBL" id="JAPDOD010000013">
    <property type="protein sequence ID" value="MDA0161553.1"/>
    <property type="molecule type" value="Genomic_DNA"/>
</dbReference>
<dbReference type="SUPFAM" id="SSF51735">
    <property type="entry name" value="NAD(P)-binding Rossmann-fold domains"/>
    <property type="match status" value="1"/>
</dbReference>
<dbReference type="Gene3D" id="3.90.180.10">
    <property type="entry name" value="Medium-chain alcohol dehydrogenases, catalytic domain"/>
    <property type="match status" value="1"/>
</dbReference>
<dbReference type="InterPro" id="IPR011032">
    <property type="entry name" value="GroES-like_sf"/>
</dbReference>
<dbReference type="InterPro" id="IPR013149">
    <property type="entry name" value="ADH-like_C"/>
</dbReference>
<dbReference type="InterPro" id="IPR036291">
    <property type="entry name" value="NAD(P)-bd_dom_sf"/>
</dbReference>
<feature type="domain" description="Alcohol dehydrogenase-like C-terminal" evidence="2">
    <location>
        <begin position="175"/>
        <end position="298"/>
    </location>
</feature>
<reference evidence="4" key="1">
    <citation type="submission" date="2022-10" db="EMBL/GenBank/DDBJ databases">
        <title>The WGS of Solirubrobacter ginsenosidimutans DSM 21036.</title>
        <authorList>
            <person name="Jiang Z."/>
        </authorList>
    </citation>
    <scope>NUCLEOTIDE SEQUENCE</scope>
    <source>
        <strain evidence="4">DSM 21036</strain>
    </source>
</reference>
<dbReference type="RefSeq" id="WP_270040770.1">
    <property type="nucleotide sequence ID" value="NZ_JAPDOD010000013.1"/>
</dbReference>